<dbReference type="SUPFAM" id="SSF57889">
    <property type="entry name" value="Cysteine-rich domain"/>
    <property type="match status" value="1"/>
</dbReference>
<dbReference type="GO" id="GO:0016251">
    <property type="term" value="F:RNA polymerase II general transcription initiation factor activity"/>
    <property type="evidence" value="ECO:0007669"/>
    <property type="project" value="EnsemblFungi"/>
</dbReference>
<dbReference type="PANTHER" id="PTHR12695">
    <property type="entry name" value="GENERAL TRANSCRIPTION FACTOR IIH SUBUNIT 2"/>
    <property type="match status" value="1"/>
</dbReference>
<dbReference type="GO" id="GO:0008270">
    <property type="term" value="F:zinc ion binding"/>
    <property type="evidence" value="ECO:0007669"/>
    <property type="project" value="UniProtKB-UniRule"/>
</dbReference>
<organism evidence="6 7">
    <name type="scientific">Paramicrosporidium saccamoebae</name>
    <dbReference type="NCBI Taxonomy" id="1246581"/>
    <lineage>
        <taxon>Eukaryota</taxon>
        <taxon>Fungi</taxon>
        <taxon>Fungi incertae sedis</taxon>
        <taxon>Cryptomycota</taxon>
        <taxon>Cryptomycota incertae sedis</taxon>
        <taxon>Paramicrosporidium</taxon>
    </lineage>
</organism>
<keyword evidence="3" id="KW-0804">Transcription</keyword>
<feature type="zinc finger region" description="C4-type" evidence="4">
    <location>
        <begin position="304"/>
        <end position="321"/>
    </location>
</feature>
<keyword evidence="1 3" id="KW-0479">Metal-binding</keyword>
<dbReference type="NCBIfam" id="TIGR00622">
    <property type="entry name" value="ssl1"/>
    <property type="match status" value="1"/>
</dbReference>
<dbReference type="Proteomes" id="UP000240830">
    <property type="component" value="Unassembled WGS sequence"/>
</dbReference>
<dbReference type="SUPFAM" id="SSF53300">
    <property type="entry name" value="vWA-like"/>
    <property type="match status" value="1"/>
</dbReference>
<dbReference type="EMBL" id="MTSL01000112">
    <property type="protein sequence ID" value="PJF18634.1"/>
    <property type="molecule type" value="Genomic_DNA"/>
</dbReference>
<dbReference type="GO" id="GO:0000439">
    <property type="term" value="C:transcription factor TFIIH core complex"/>
    <property type="evidence" value="ECO:0007669"/>
    <property type="project" value="UniProtKB-UniRule"/>
</dbReference>
<dbReference type="GO" id="GO:0000112">
    <property type="term" value="C:nucleotide-excision repair factor 3 complex"/>
    <property type="evidence" value="ECO:0007669"/>
    <property type="project" value="EnsemblFungi"/>
</dbReference>
<dbReference type="GO" id="GO:0061630">
    <property type="term" value="F:ubiquitin protein ligase activity"/>
    <property type="evidence" value="ECO:0007669"/>
    <property type="project" value="EnsemblFungi"/>
</dbReference>
<dbReference type="InterPro" id="IPR013083">
    <property type="entry name" value="Znf_RING/FYVE/PHD"/>
</dbReference>
<dbReference type="STRING" id="1246581.A0A2H9TLM0"/>
<comment type="function">
    <text evidence="3">Component of the general transcription and DNA repair factor IIH (TFIIH) core complex, which is involved in general and transcription-coupled nucleotide excision repair (NER) of damaged DNA and, when complexed to TFIIK, in RNA transcription by RNA polymerase II.</text>
</comment>
<dbReference type="OrthoDB" id="284275at2759"/>
<comment type="similarity">
    <text evidence="3">Belongs to the GTF2H2 family.</text>
</comment>
<dbReference type="GO" id="GO:0006289">
    <property type="term" value="P:nucleotide-excision repair"/>
    <property type="evidence" value="ECO:0007669"/>
    <property type="project" value="UniProtKB-UniRule"/>
</dbReference>
<accession>A0A2H9TLM0</accession>
<evidence type="ECO:0000259" key="5">
    <source>
        <dbReference type="SMART" id="SM01047"/>
    </source>
</evidence>
<dbReference type="InterPro" id="IPR007198">
    <property type="entry name" value="Ssl1-like"/>
</dbReference>
<dbReference type="InterPro" id="IPR046349">
    <property type="entry name" value="C1-like_sf"/>
</dbReference>
<reference evidence="6 7" key="1">
    <citation type="submission" date="2016-10" db="EMBL/GenBank/DDBJ databases">
        <title>The genome of Paramicrosporidium saccamoebae is the missing link in understanding Cryptomycota and Microsporidia evolution.</title>
        <authorList>
            <person name="Quandt C.A."/>
            <person name="Beaudet D."/>
            <person name="Corsaro D."/>
            <person name="Michel R."/>
            <person name="Corradi N."/>
            <person name="James T."/>
        </authorList>
    </citation>
    <scope>NUCLEOTIDE SEQUENCE [LARGE SCALE GENOMIC DNA]</scope>
    <source>
        <strain evidence="6 7">KSL3</strain>
    </source>
</reference>
<evidence type="ECO:0000313" key="7">
    <source>
        <dbReference type="Proteomes" id="UP000240830"/>
    </source>
</evidence>
<dbReference type="GO" id="GO:0006367">
    <property type="term" value="P:transcription initiation at RNA polymerase II promoter"/>
    <property type="evidence" value="ECO:0007669"/>
    <property type="project" value="EnsemblFungi"/>
</dbReference>
<dbReference type="Gene3D" id="3.40.50.410">
    <property type="entry name" value="von Willebrand factor, type A domain"/>
    <property type="match status" value="1"/>
</dbReference>
<dbReference type="InterPro" id="IPR004595">
    <property type="entry name" value="TFIIH_C1-like_dom"/>
</dbReference>
<feature type="domain" description="TFIIH C1-like" evidence="5">
    <location>
        <begin position="353"/>
        <end position="402"/>
    </location>
</feature>
<evidence type="ECO:0000256" key="2">
    <source>
        <dbReference type="ARBA" id="ARBA00022833"/>
    </source>
</evidence>
<name>A0A2H9TLM0_9FUNG</name>
<protein>
    <recommendedName>
        <fullName evidence="3">General transcription and DNA repair factor IIH</fullName>
    </recommendedName>
</protein>
<evidence type="ECO:0000256" key="3">
    <source>
        <dbReference type="PIRNR" id="PIRNR015919"/>
    </source>
</evidence>
<keyword evidence="7" id="KW-1185">Reference proteome</keyword>
<dbReference type="Pfam" id="PF04056">
    <property type="entry name" value="Ssl1"/>
    <property type="match status" value="1"/>
</dbReference>
<dbReference type="Gene3D" id="3.30.40.10">
    <property type="entry name" value="Zinc/RING finger domain, C3HC4 (zinc finger)"/>
    <property type="match status" value="1"/>
</dbReference>
<comment type="subcellular location">
    <subcellularLocation>
        <location evidence="3">Nucleus</location>
    </subcellularLocation>
</comment>
<dbReference type="PIRSF" id="PIRSF015919">
    <property type="entry name" value="TFIIH_SSL1"/>
    <property type="match status" value="1"/>
</dbReference>
<dbReference type="AlphaFoldDB" id="A0A2H9TLM0"/>
<proteinExistence type="inferred from homology"/>
<gene>
    <name evidence="6" type="ORF">PSACC_01553</name>
</gene>
<dbReference type="InterPro" id="IPR036465">
    <property type="entry name" value="vWFA_dom_sf"/>
</dbReference>
<evidence type="ECO:0000313" key="6">
    <source>
        <dbReference type="EMBL" id="PJF18634.1"/>
    </source>
</evidence>
<keyword evidence="2 3" id="KW-0862">Zinc</keyword>
<dbReference type="GO" id="GO:0005675">
    <property type="term" value="C:transcription factor TFIIH holo complex"/>
    <property type="evidence" value="ECO:0007669"/>
    <property type="project" value="UniProtKB-UniRule"/>
</dbReference>
<keyword evidence="3" id="KW-0805">Transcription regulation</keyword>
<dbReference type="PANTHER" id="PTHR12695:SF2">
    <property type="entry name" value="GENERAL TRANSCRIPTION FACTOR IIH SUBUNIT 2-RELATED"/>
    <property type="match status" value="1"/>
</dbReference>
<evidence type="ECO:0000256" key="4">
    <source>
        <dbReference type="PIRSR" id="PIRSR015919-1"/>
    </source>
</evidence>
<dbReference type="GO" id="GO:0006357">
    <property type="term" value="P:regulation of transcription by RNA polymerase II"/>
    <property type="evidence" value="ECO:0007669"/>
    <property type="project" value="UniProtKB-UniRule"/>
</dbReference>
<comment type="caution">
    <text evidence="6">The sequence shown here is derived from an EMBL/GenBank/DDBJ whole genome shotgun (WGS) entry which is preliminary data.</text>
</comment>
<dbReference type="InterPro" id="IPR012170">
    <property type="entry name" value="TFIIH_SSL1/p44"/>
</dbReference>
<evidence type="ECO:0000256" key="1">
    <source>
        <dbReference type="ARBA" id="ARBA00022723"/>
    </source>
</evidence>
<dbReference type="SMART" id="SM01047">
    <property type="entry name" value="C1_4"/>
    <property type="match status" value="1"/>
</dbReference>
<keyword evidence="3" id="KW-0539">Nucleus</keyword>
<sequence>MAGVEIDDEELNKDHSLVESGFAWESRYTQSWEILKEDAAGTLQPTLAVLLQRESEYLQKRRIAADSALRRGIMRHLVILIDWSAAAAAVDVTPNRGVWVINNAVRPLIKEFFDQNPLSQVSLIVLRDGLAERRSELSPNLSEHEETLDKLVLETTTEVSPPRGVVSLQNGLEVAHSILGHVPGHGTREVLYFQIGMGSHDAGNIFDLVPVMIAAKVRFNVIAIYGEVAVTRRIAKETGGTSSVAINDVHYVDLVREQLVPPVVTRDTRTTSYLVPMGFPLQLTHQKAILCACHCTAKLKGYQCPRCRAFVCQLPIDCPICRLTLISAPHLAKSYHHLFPPPSYEDCNALNVTCAGCAQPVHLEQNIDGYRPGRCRRCAQDFCASCNYIVHSSLYNCPTCLD</sequence>